<evidence type="ECO:0000313" key="2">
    <source>
        <dbReference type="Proteomes" id="UP000016368"/>
    </source>
</evidence>
<sequence>MIRSSDIYNDHMHAQTVMHLKDGLLEFERLARQQGLSETQVEAGRCAYFHELGIASFFYQSLQGLEEIHWVDSNSVLQRASTPQEAFEAVFGEMSRTRLSTLEPLDLSWMHRMLIRLNGFCIRLLLANRKKLLIIDGVRPSSQSFSIAARKNDSALVVLETPRKPPENLFKVIKAVQRSLGRALRLRGGLAASRMHPPTYFFHPHRVRSHMPEMKAVTAGIADDFRRKVFEISEPYMERIVGLTLGYERAMPDQMSMLKPAVISTDAINTSFRISACRVARKLGTQVVLFNHASHTPQSEAPSKTVGDLWASLGRIYSDHATVLAVRFPAIAGLIRELSPHGKKIIAVRQNSVLAATHSKPTFQITFAGNYVGENSHIPWMVETPDEFINGIAELAQAVGQIPEAKLVIRLKPQNNKTEINLAAIKQFVPHYPNVEISNGGSFKQALVETDLLVACISTTIDEALGAGRPVLLHSSRHRYNHLLGMSTPPDRNHRSAVYVSSKTPLVALLKGIIDAHQNRPLNAAELSTYTWPAGTPDMDEFAKLVLNMTQAHA</sequence>
<comment type="caution">
    <text evidence="1">The sequence shown here is derived from an EMBL/GenBank/DDBJ whole genome shotgun (WGS) entry which is preliminary data.</text>
</comment>
<evidence type="ECO:0000313" key="1">
    <source>
        <dbReference type="EMBL" id="EGI77383.1"/>
    </source>
</evidence>
<name>F3KS23_9BURK</name>
<accession>F3KS23</accession>
<protein>
    <submittedName>
        <fullName evidence="1">Uncharacterized protein</fullName>
    </submittedName>
</protein>
<gene>
    <name evidence="1" type="ORF">HGR_06261</name>
</gene>
<dbReference type="Proteomes" id="UP000016368">
    <property type="component" value="Unassembled WGS sequence"/>
</dbReference>
<proteinExistence type="predicted"/>
<organism evidence="1 2">
    <name type="scientific">Hylemonella gracilis ATCC 19624</name>
    <dbReference type="NCBI Taxonomy" id="887062"/>
    <lineage>
        <taxon>Bacteria</taxon>
        <taxon>Pseudomonadati</taxon>
        <taxon>Pseudomonadota</taxon>
        <taxon>Betaproteobacteria</taxon>
        <taxon>Burkholderiales</taxon>
        <taxon>Comamonadaceae</taxon>
        <taxon>Hylemonella</taxon>
    </lineage>
</organism>
<dbReference type="EMBL" id="AEGR01000048">
    <property type="protein sequence ID" value="EGI77383.1"/>
    <property type="molecule type" value="Genomic_DNA"/>
</dbReference>
<reference evidence="1 2" key="1">
    <citation type="journal article" date="2011" name="EMBO J.">
        <title>Structural diversity of bacterial flagellar motors.</title>
        <authorList>
            <person name="Chen S."/>
            <person name="Beeby M."/>
            <person name="Murphy G.E."/>
            <person name="Leadbetter J.R."/>
            <person name="Hendrixson D.R."/>
            <person name="Briegel A."/>
            <person name="Li Z."/>
            <person name="Shi J."/>
            <person name="Tocheva E.I."/>
            <person name="Muller A."/>
            <person name="Dobro M.J."/>
            <person name="Jensen G.J."/>
        </authorList>
    </citation>
    <scope>NUCLEOTIDE SEQUENCE [LARGE SCALE GENOMIC DNA]</scope>
    <source>
        <strain evidence="1 2">ATCC 19624</strain>
    </source>
</reference>
<dbReference type="STRING" id="887062.HGR_06261"/>
<dbReference type="AlphaFoldDB" id="F3KS23"/>
<keyword evidence="2" id="KW-1185">Reference proteome</keyword>